<keyword evidence="7" id="KW-0269">Exonuclease</keyword>
<evidence type="ECO:0000256" key="3">
    <source>
        <dbReference type="ARBA" id="ARBA00016937"/>
    </source>
</evidence>
<comment type="caution">
    <text evidence="12">The sequence shown here is derived from an EMBL/GenBank/DDBJ whole genome shotgun (WGS) entry which is preliminary data.</text>
</comment>
<evidence type="ECO:0000256" key="2">
    <source>
        <dbReference type="ARBA" id="ARBA00010489"/>
    </source>
</evidence>
<protein>
    <recommendedName>
        <fullName evidence="3">RNA exonuclease 4</fullName>
    </recommendedName>
</protein>
<dbReference type="CDD" id="cd06144">
    <property type="entry name" value="REX4_like"/>
    <property type="match status" value="1"/>
</dbReference>
<comment type="subcellular location">
    <subcellularLocation>
        <location evidence="1">Nucleus</location>
    </subcellularLocation>
</comment>
<organism evidence="12 13">
    <name type="scientific">Mortierella isabellina</name>
    <name type="common">Filamentous fungus</name>
    <name type="synonym">Umbelopsis isabellina</name>
    <dbReference type="NCBI Taxonomy" id="91625"/>
    <lineage>
        <taxon>Eukaryota</taxon>
        <taxon>Fungi</taxon>
        <taxon>Fungi incertae sedis</taxon>
        <taxon>Mucoromycota</taxon>
        <taxon>Mucoromycotina</taxon>
        <taxon>Umbelopsidomycetes</taxon>
        <taxon>Umbelopsidales</taxon>
        <taxon>Umbelopsidaceae</taxon>
        <taxon>Umbelopsis</taxon>
    </lineage>
</organism>
<dbReference type="OrthoDB" id="8191639at2759"/>
<accession>A0A8H7Q6K3</accession>
<dbReference type="InterPro" id="IPR047021">
    <property type="entry name" value="REXO1/3/4-like"/>
</dbReference>
<comment type="similarity">
    <text evidence="2">Belongs to the REXO4 family.</text>
</comment>
<dbReference type="SMART" id="SM00479">
    <property type="entry name" value="EXOIII"/>
    <property type="match status" value="1"/>
</dbReference>
<dbReference type="PANTHER" id="PTHR12801">
    <property type="entry name" value="RNA EXONUCLEASE REXO1 / RECO3 FAMILY MEMBER-RELATED"/>
    <property type="match status" value="1"/>
</dbReference>
<evidence type="ECO:0000256" key="8">
    <source>
        <dbReference type="ARBA" id="ARBA00023242"/>
    </source>
</evidence>
<keyword evidence="13" id="KW-1185">Reference proteome</keyword>
<comment type="function">
    <text evidence="9">Exoribonuclease involved in ribosome biosynthesis. Involved in the processing of ITS1, the internal transcribed spacer localized between the 18S and 5.8S rRNAs.</text>
</comment>
<dbReference type="PANTHER" id="PTHR12801:SF45">
    <property type="entry name" value="RNA EXONUCLEASE 4"/>
    <property type="match status" value="1"/>
</dbReference>
<dbReference type="GO" id="GO:0003676">
    <property type="term" value="F:nucleic acid binding"/>
    <property type="evidence" value="ECO:0007669"/>
    <property type="project" value="InterPro"/>
</dbReference>
<dbReference type="EMBL" id="JAEPQZ010000001">
    <property type="protein sequence ID" value="KAG2186255.1"/>
    <property type="molecule type" value="Genomic_DNA"/>
</dbReference>
<dbReference type="GO" id="GO:0008408">
    <property type="term" value="F:3'-5' exonuclease activity"/>
    <property type="evidence" value="ECO:0007669"/>
    <property type="project" value="InterPro"/>
</dbReference>
<name>A0A8H7Q6K3_MORIS</name>
<dbReference type="InterPro" id="IPR013520">
    <property type="entry name" value="Ribonucl_H"/>
</dbReference>
<sequence>MPVFLTQQLQKSDQLAGKKRKADVQTTGSGKVAKSTTTEVKKPAKEDLWFADDIDEEDFKRAYGGAEKVSKEDLIQTMNESTGSQAKLGKYVAIDCEMVGVGPDAEESALARVSLVNYNGALLLDEYVKPLERVTDFRTAVSGITPKHLAQAITFKEAQQKAADIIKDRVLVGHAVYNDLKALMLDHPRALIRDTSRYKPFRKHAKGRTPGLKLLVKEVLDMSIQTGSHSSVEDARFTMLLYKKVKTEWDRSLSTQKSRELKLIKNGKNKKATIKKTTTVSISKPAAADMADSDFD</sequence>
<evidence type="ECO:0000259" key="11">
    <source>
        <dbReference type="SMART" id="SM00479"/>
    </source>
</evidence>
<feature type="compositionally biased region" description="Polar residues" evidence="10">
    <location>
        <begin position="24"/>
        <end position="38"/>
    </location>
</feature>
<proteinExistence type="inferred from homology"/>
<feature type="domain" description="Exonuclease" evidence="11">
    <location>
        <begin position="90"/>
        <end position="251"/>
    </location>
</feature>
<evidence type="ECO:0000313" key="12">
    <source>
        <dbReference type="EMBL" id="KAG2186255.1"/>
    </source>
</evidence>
<dbReference type="GO" id="GO:0005634">
    <property type="term" value="C:nucleus"/>
    <property type="evidence" value="ECO:0007669"/>
    <property type="project" value="UniProtKB-SubCell"/>
</dbReference>
<dbReference type="GO" id="GO:0006364">
    <property type="term" value="P:rRNA processing"/>
    <property type="evidence" value="ECO:0007669"/>
    <property type="project" value="UniProtKB-KW"/>
</dbReference>
<evidence type="ECO:0000256" key="9">
    <source>
        <dbReference type="ARBA" id="ARBA00025599"/>
    </source>
</evidence>
<keyword evidence="6" id="KW-0378">Hydrolase</keyword>
<dbReference type="Gene3D" id="3.30.420.10">
    <property type="entry name" value="Ribonuclease H-like superfamily/Ribonuclease H"/>
    <property type="match status" value="1"/>
</dbReference>
<keyword evidence="5" id="KW-0540">Nuclease</keyword>
<dbReference type="Proteomes" id="UP000654370">
    <property type="component" value="Unassembled WGS sequence"/>
</dbReference>
<dbReference type="InterPro" id="IPR037431">
    <property type="entry name" value="REX4_DEDDh_dom"/>
</dbReference>
<evidence type="ECO:0000256" key="6">
    <source>
        <dbReference type="ARBA" id="ARBA00022801"/>
    </source>
</evidence>
<feature type="region of interest" description="Disordered" evidence="10">
    <location>
        <begin position="1"/>
        <end position="40"/>
    </location>
</feature>
<keyword evidence="4" id="KW-0698">rRNA processing</keyword>
<dbReference type="SUPFAM" id="SSF53098">
    <property type="entry name" value="Ribonuclease H-like"/>
    <property type="match status" value="1"/>
</dbReference>
<evidence type="ECO:0000313" key="13">
    <source>
        <dbReference type="Proteomes" id="UP000654370"/>
    </source>
</evidence>
<keyword evidence="8" id="KW-0539">Nucleus</keyword>
<dbReference type="InterPro" id="IPR012337">
    <property type="entry name" value="RNaseH-like_sf"/>
</dbReference>
<evidence type="ECO:0000256" key="5">
    <source>
        <dbReference type="ARBA" id="ARBA00022722"/>
    </source>
</evidence>
<dbReference type="Pfam" id="PF00929">
    <property type="entry name" value="RNase_T"/>
    <property type="match status" value="1"/>
</dbReference>
<dbReference type="InterPro" id="IPR036397">
    <property type="entry name" value="RNaseH_sf"/>
</dbReference>
<feature type="compositionally biased region" description="Polar residues" evidence="10">
    <location>
        <begin position="1"/>
        <end position="13"/>
    </location>
</feature>
<gene>
    <name evidence="12" type="ORF">INT43_002693</name>
</gene>
<evidence type="ECO:0000256" key="7">
    <source>
        <dbReference type="ARBA" id="ARBA00022839"/>
    </source>
</evidence>
<dbReference type="FunFam" id="3.30.420.10:FF:000007">
    <property type="entry name" value="Interferon-stimulated exonuclease gene 20"/>
    <property type="match status" value="1"/>
</dbReference>
<evidence type="ECO:0000256" key="1">
    <source>
        <dbReference type="ARBA" id="ARBA00004123"/>
    </source>
</evidence>
<reference evidence="12" key="1">
    <citation type="submission" date="2020-12" db="EMBL/GenBank/DDBJ databases">
        <title>Metabolic potential, ecology and presence of endohyphal bacteria is reflected in genomic diversity of Mucoromycotina.</title>
        <authorList>
            <person name="Muszewska A."/>
            <person name="Okrasinska A."/>
            <person name="Steczkiewicz K."/>
            <person name="Drgas O."/>
            <person name="Orlowska M."/>
            <person name="Perlinska-Lenart U."/>
            <person name="Aleksandrzak-Piekarczyk T."/>
            <person name="Szatraj K."/>
            <person name="Zielenkiewicz U."/>
            <person name="Pilsyk S."/>
            <person name="Malc E."/>
            <person name="Mieczkowski P."/>
            <person name="Kruszewska J.S."/>
            <person name="Biernat P."/>
            <person name="Pawlowska J."/>
        </authorList>
    </citation>
    <scope>NUCLEOTIDE SEQUENCE</scope>
    <source>
        <strain evidence="12">WA0000067209</strain>
    </source>
</reference>
<evidence type="ECO:0000256" key="10">
    <source>
        <dbReference type="SAM" id="MobiDB-lite"/>
    </source>
</evidence>
<dbReference type="AlphaFoldDB" id="A0A8H7Q6K3"/>
<evidence type="ECO:0000256" key="4">
    <source>
        <dbReference type="ARBA" id="ARBA00022552"/>
    </source>
</evidence>